<evidence type="ECO:0000259" key="8">
    <source>
        <dbReference type="PROSITE" id="PS50016"/>
    </source>
</evidence>
<dbReference type="Pfam" id="PF15612">
    <property type="entry name" value="WHIM1"/>
    <property type="match status" value="1"/>
</dbReference>
<name>A0AAV2YSF8_9STRA</name>
<evidence type="ECO:0000256" key="6">
    <source>
        <dbReference type="PROSITE-ProRule" id="PRU00146"/>
    </source>
</evidence>
<feature type="compositionally biased region" description="Basic residues" evidence="7">
    <location>
        <begin position="432"/>
        <end position="444"/>
    </location>
</feature>
<dbReference type="EMBL" id="DAKRPA010000174">
    <property type="protein sequence ID" value="DAZ96233.1"/>
    <property type="molecule type" value="Genomic_DNA"/>
</dbReference>
<dbReference type="GO" id="GO:0031213">
    <property type="term" value="C:RSF complex"/>
    <property type="evidence" value="ECO:0007669"/>
    <property type="project" value="InterPro"/>
</dbReference>
<evidence type="ECO:0000313" key="9">
    <source>
        <dbReference type="EMBL" id="DAZ96233.1"/>
    </source>
</evidence>
<accession>A0AAV2YSF8</accession>
<dbReference type="InterPro" id="IPR028942">
    <property type="entry name" value="WHIM1_dom"/>
</dbReference>
<evidence type="ECO:0000313" key="10">
    <source>
        <dbReference type="Proteomes" id="UP001146120"/>
    </source>
</evidence>
<evidence type="ECO:0000256" key="1">
    <source>
        <dbReference type="ARBA" id="ARBA00004123"/>
    </source>
</evidence>
<dbReference type="PANTHER" id="PTHR14296:SF3">
    <property type="entry name" value="DIKAR, ISOFORM F"/>
    <property type="match status" value="1"/>
</dbReference>
<keyword evidence="4" id="KW-0862">Zinc</keyword>
<dbReference type="Proteomes" id="UP001146120">
    <property type="component" value="Unassembled WGS sequence"/>
</dbReference>
<keyword evidence="10" id="KW-1185">Reference proteome</keyword>
<feature type="compositionally biased region" description="Acidic residues" evidence="7">
    <location>
        <begin position="468"/>
        <end position="484"/>
    </location>
</feature>
<feature type="region of interest" description="Disordered" evidence="7">
    <location>
        <begin position="1"/>
        <end position="68"/>
    </location>
</feature>
<dbReference type="GO" id="GO:0008270">
    <property type="term" value="F:zinc ion binding"/>
    <property type="evidence" value="ECO:0007669"/>
    <property type="project" value="UniProtKB-KW"/>
</dbReference>
<dbReference type="InterPro" id="IPR028938">
    <property type="entry name" value="Rsf1-like"/>
</dbReference>
<feature type="region of interest" description="Disordered" evidence="7">
    <location>
        <begin position="389"/>
        <end position="509"/>
    </location>
</feature>
<dbReference type="PANTHER" id="PTHR14296">
    <property type="entry name" value="REMODELING AND SPACING FACTOR 1"/>
    <property type="match status" value="1"/>
</dbReference>
<organism evidence="9 10">
    <name type="scientific">Lagenidium giganteum</name>
    <dbReference type="NCBI Taxonomy" id="4803"/>
    <lineage>
        <taxon>Eukaryota</taxon>
        <taxon>Sar</taxon>
        <taxon>Stramenopiles</taxon>
        <taxon>Oomycota</taxon>
        <taxon>Peronosporomycetes</taxon>
        <taxon>Pythiales</taxon>
        <taxon>Pythiaceae</taxon>
    </lineage>
</organism>
<dbReference type="InterPro" id="IPR013083">
    <property type="entry name" value="Znf_RING/FYVE/PHD"/>
</dbReference>
<sequence length="509" mass="57119">MAPKSTLDAWLSRGTKRKATPEPEATDDFDEDDDVMKQQPAKHPKPAVEARGGVTKSPKKKTKTKSLLQSESYKKLVQRRIHISDVCRVCDCTTTEDAKRCDLKCITCEMTVHKTCYEEETPPEGDWKCRRCQLVSDTTNEEDRSVMEPPAPMKLAMGLLEPDGSRLMEDLHVRLLTNVGTSVNKSHHWSRSLLRYLKNNDFPAAAALLQDDDRDDDSPYLGLSVEERVVMLKFLCESQFDRNDSLVERLDDVDAEQLREGALGVDAAGRSYWLLEDDANAAFWLCRCAAVGGEDWETVVDSVESLAALTTSLSYSSDTNDLKLWRVLHTSVYDRLLKRQTKKERAEQRLARMPRVLGNAGLDCNAILDPSYGGRSMRTRRAVNYRLMAESSDEEEEDNKADSAADSNDDEEDDDDNSDDAAGSDEDGNTTKPRRSGRNTRLRRSPPPPTRVSRRLRNARTVTVSSGSEEEKDDDDDDDDDDNKNDDTRNKEVVELEGSDSDSDSDASG</sequence>
<dbReference type="InterPro" id="IPR011011">
    <property type="entry name" value="Znf_FYVE_PHD"/>
</dbReference>
<evidence type="ECO:0000256" key="5">
    <source>
        <dbReference type="ARBA" id="ARBA00023242"/>
    </source>
</evidence>
<protein>
    <recommendedName>
        <fullName evidence="8">PHD-type domain-containing protein</fullName>
    </recommendedName>
</protein>
<dbReference type="SUPFAM" id="SSF57903">
    <property type="entry name" value="FYVE/PHD zinc finger"/>
    <property type="match status" value="1"/>
</dbReference>
<keyword evidence="5" id="KW-0539">Nucleus</keyword>
<feature type="compositionally biased region" description="Acidic residues" evidence="7">
    <location>
        <begin position="495"/>
        <end position="509"/>
    </location>
</feature>
<feature type="domain" description="PHD-type" evidence="8">
    <location>
        <begin position="84"/>
        <end position="135"/>
    </location>
</feature>
<evidence type="ECO:0000256" key="7">
    <source>
        <dbReference type="SAM" id="MobiDB-lite"/>
    </source>
</evidence>
<dbReference type="AlphaFoldDB" id="A0AAV2YSF8"/>
<feature type="compositionally biased region" description="Basic and acidic residues" evidence="7">
    <location>
        <begin position="485"/>
        <end position="494"/>
    </location>
</feature>
<evidence type="ECO:0000256" key="2">
    <source>
        <dbReference type="ARBA" id="ARBA00022723"/>
    </source>
</evidence>
<evidence type="ECO:0000256" key="3">
    <source>
        <dbReference type="ARBA" id="ARBA00022771"/>
    </source>
</evidence>
<feature type="compositionally biased region" description="Acidic residues" evidence="7">
    <location>
        <begin position="407"/>
        <end position="428"/>
    </location>
</feature>
<dbReference type="InterPro" id="IPR019787">
    <property type="entry name" value="Znf_PHD-finger"/>
</dbReference>
<keyword evidence="3 6" id="KW-0863">Zinc-finger</keyword>
<dbReference type="InterPro" id="IPR019786">
    <property type="entry name" value="Zinc_finger_PHD-type_CS"/>
</dbReference>
<feature type="compositionally biased region" description="Acidic residues" evidence="7">
    <location>
        <begin position="24"/>
        <end position="34"/>
    </location>
</feature>
<comment type="caution">
    <text evidence="9">The sequence shown here is derived from an EMBL/GenBank/DDBJ whole genome shotgun (WGS) entry which is preliminary data.</text>
</comment>
<keyword evidence="2" id="KW-0479">Metal-binding</keyword>
<evidence type="ECO:0000256" key="4">
    <source>
        <dbReference type="ARBA" id="ARBA00022833"/>
    </source>
</evidence>
<reference evidence="9" key="2">
    <citation type="journal article" date="2023" name="Microbiol Resour">
        <title>Decontamination and Annotation of the Draft Genome Sequence of the Oomycete Lagenidium giganteum ARSEF 373.</title>
        <authorList>
            <person name="Morgan W.R."/>
            <person name="Tartar A."/>
        </authorList>
    </citation>
    <scope>NUCLEOTIDE SEQUENCE</scope>
    <source>
        <strain evidence="9">ARSEF 373</strain>
    </source>
</reference>
<proteinExistence type="predicted"/>
<dbReference type="PROSITE" id="PS50016">
    <property type="entry name" value="ZF_PHD_2"/>
    <property type="match status" value="1"/>
</dbReference>
<comment type="subcellular location">
    <subcellularLocation>
        <location evidence="1">Nucleus</location>
    </subcellularLocation>
</comment>
<dbReference type="Gene3D" id="3.30.40.10">
    <property type="entry name" value="Zinc/RING finger domain, C3HC4 (zinc finger)"/>
    <property type="match status" value="1"/>
</dbReference>
<dbReference type="GO" id="GO:0006355">
    <property type="term" value="P:regulation of DNA-templated transcription"/>
    <property type="evidence" value="ECO:0007669"/>
    <property type="project" value="InterPro"/>
</dbReference>
<gene>
    <name evidence="9" type="ORF">N0F65_012595</name>
</gene>
<reference evidence="9" key="1">
    <citation type="submission" date="2022-11" db="EMBL/GenBank/DDBJ databases">
        <authorList>
            <person name="Morgan W.R."/>
            <person name="Tartar A."/>
        </authorList>
    </citation>
    <scope>NUCLEOTIDE SEQUENCE</scope>
    <source>
        <strain evidence="9">ARSEF 373</strain>
    </source>
</reference>
<dbReference type="PROSITE" id="PS01359">
    <property type="entry name" value="ZF_PHD_1"/>
    <property type="match status" value="1"/>
</dbReference>